<accession>A0A314YXW1</accession>
<evidence type="ECO:0000313" key="2">
    <source>
        <dbReference type="Proteomes" id="UP000250321"/>
    </source>
</evidence>
<evidence type="ECO:0000313" key="1">
    <source>
        <dbReference type="EMBL" id="PQQ11299.1"/>
    </source>
</evidence>
<dbReference type="STRING" id="2094558.A0A314YXW1"/>
<protein>
    <submittedName>
        <fullName evidence="1">Uncharacterized protein</fullName>
    </submittedName>
</protein>
<dbReference type="OrthoDB" id="422555at2759"/>
<comment type="caution">
    <text evidence="1">The sequence shown here is derived from an EMBL/GenBank/DDBJ whole genome shotgun (WGS) entry which is preliminary data.</text>
</comment>
<dbReference type="AlphaFoldDB" id="A0A314YXW1"/>
<reference evidence="1 2" key="1">
    <citation type="submission" date="2018-02" db="EMBL/GenBank/DDBJ databases">
        <title>Draft genome of wild Prunus yedoensis var. nudiflora.</title>
        <authorList>
            <person name="Baek S."/>
            <person name="Kim J.-H."/>
            <person name="Choi K."/>
            <person name="Kim G.-B."/>
            <person name="Cho A."/>
            <person name="Jang H."/>
            <person name="Shin C.-H."/>
            <person name="Yu H.-J."/>
            <person name="Mun J.-H."/>
        </authorList>
    </citation>
    <scope>NUCLEOTIDE SEQUENCE [LARGE SCALE GENOMIC DNA]</scope>
    <source>
        <strain evidence="2">cv. Jeju island</strain>
        <tissue evidence="1">Leaf</tissue>
    </source>
</reference>
<organism evidence="1 2">
    <name type="scientific">Prunus yedoensis var. nudiflora</name>
    <dbReference type="NCBI Taxonomy" id="2094558"/>
    <lineage>
        <taxon>Eukaryota</taxon>
        <taxon>Viridiplantae</taxon>
        <taxon>Streptophyta</taxon>
        <taxon>Embryophyta</taxon>
        <taxon>Tracheophyta</taxon>
        <taxon>Spermatophyta</taxon>
        <taxon>Magnoliopsida</taxon>
        <taxon>eudicotyledons</taxon>
        <taxon>Gunneridae</taxon>
        <taxon>Pentapetalae</taxon>
        <taxon>rosids</taxon>
        <taxon>fabids</taxon>
        <taxon>Rosales</taxon>
        <taxon>Rosaceae</taxon>
        <taxon>Amygdaloideae</taxon>
        <taxon>Amygdaleae</taxon>
        <taxon>Prunus</taxon>
    </lineage>
</organism>
<keyword evidence="2" id="KW-1185">Reference proteome</keyword>
<dbReference type="Proteomes" id="UP000250321">
    <property type="component" value="Unassembled WGS sequence"/>
</dbReference>
<sequence length="89" mass="10271">MPEDVQDSNSNDMALVEYFFILPKGFVKFSEEHDPDTFRQLLQSICPSIYGHELVEEPAVMRHGVNLKIVHISTTWSLEIYIDNTSNEL</sequence>
<name>A0A314YXW1_PRUYE</name>
<dbReference type="EMBL" id="PJQY01000404">
    <property type="protein sequence ID" value="PQQ11299.1"/>
    <property type="molecule type" value="Genomic_DNA"/>
</dbReference>
<gene>
    <name evidence="1" type="ORF">Pyn_11850</name>
</gene>
<proteinExistence type="predicted"/>